<dbReference type="PANTHER" id="PTHR48046">
    <property type="entry name" value="UDP-GLYCOSYLTRANSFERASE 72E1"/>
    <property type="match status" value="1"/>
</dbReference>
<dbReference type="InterPro" id="IPR002213">
    <property type="entry name" value="UDP_glucos_trans"/>
</dbReference>
<evidence type="ECO:0000256" key="4">
    <source>
        <dbReference type="RuleBase" id="RU003718"/>
    </source>
</evidence>
<dbReference type="FunFam" id="3.40.50.2000:FF:000056">
    <property type="entry name" value="Glycosyltransferase"/>
    <property type="match status" value="1"/>
</dbReference>
<dbReference type="PROSITE" id="PS00375">
    <property type="entry name" value="UDPGT"/>
    <property type="match status" value="1"/>
</dbReference>
<dbReference type="AlphaFoldDB" id="A0A223PIM5"/>
<sequence>MDARKPHVVIFPSVGMGHLIPFFEFAKQLASGHGFSITFITAKFMVTPSQTAYTNSLASSGLSIRFIELPEVELESEEKKAHPLVLIFKVLEKTTGSVENALRTLLSDSSNPISAFITDIFCTATLEVSKKLQVPSYVLYTGSASNLFLILYHRTMDAEMTESLKDLDGPVKVPGLPSIPARDFPDPMQDKSGPFYHLFLRLSHELLKADGILINTFQDLESGSVQALLSGEIDGTRIPSIYPVGPLISSPESDHHDGSGSLQWLDKQPAASVLFVSFGSVNFLSADQIAELALGLEGSGQRFLWVLPSPPNNASNPDVSALLPRGFEQRTKDRGLVVTSWAPQVAILAHPSTGGFVSHCGWNSVLESVSHGVPIIAWPLQAEQRTTAFFLVNDIKTAVRTKMGADGIVTKEEVEKAAKELMEGEDGKKKRERARELRESAKAALAEGGSSRQALAAAAALFCK</sequence>
<proteinExistence type="evidence at transcript level"/>
<dbReference type="EC" id="2.4.1.-" evidence="5"/>
<evidence type="ECO:0000313" key="6">
    <source>
        <dbReference type="EMBL" id="ASU44000.1"/>
    </source>
</evidence>
<keyword evidence="3 4" id="KW-0808">Transferase</keyword>
<accession>A0A223PIM5</accession>
<keyword evidence="2 4" id="KW-0328">Glycosyltransferase</keyword>
<evidence type="ECO:0000256" key="5">
    <source>
        <dbReference type="RuleBase" id="RU362057"/>
    </source>
</evidence>
<dbReference type="EMBL" id="KY963367">
    <property type="protein sequence ID" value="ASU44000.1"/>
    <property type="molecule type" value="mRNA"/>
</dbReference>
<dbReference type="Pfam" id="PF00201">
    <property type="entry name" value="UDPGT"/>
    <property type="match status" value="1"/>
</dbReference>
<reference evidence="6" key="1">
    <citation type="journal article" date="2017" name="Plant Physiol.">
        <title>A conifer UDP-sugar dependent glycosyltransferase contributes to acetophenone metabolism and defense against insects.</title>
        <authorList>
            <person name="Mageroy M.H."/>
            <person name="Jancsik S."/>
            <person name="Yuen M.M.S."/>
            <person name="Fischer M."/>
            <person name="Withers S.G."/>
            <person name="Paetz C."/>
            <person name="Schneider B."/>
            <person name="MacKay J.J."/>
            <person name="Bohlmann J."/>
        </authorList>
    </citation>
    <scope>NUCLEOTIDE SEQUENCE</scope>
</reference>
<evidence type="ECO:0000256" key="2">
    <source>
        <dbReference type="ARBA" id="ARBA00022676"/>
    </source>
</evidence>
<organism evidence="6">
    <name type="scientific">Picea glauca</name>
    <name type="common">White spruce</name>
    <name type="synonym">Pinus glauca</name>
    <dbReference type="NCBI Taxonomy" id="3330"/>
    <lineage>
        <taxon>Eukaryota</taxon>
        <taxon>Viridiplantae</taxon>
        <taxon>Streptophyta</taxon>
        <taxon>Embryophyta</taxon>
        <taxon>Tracheophyta</taxon>
        <taxon>Spermatophyta</taxon>
        <taxon>Pinopsida</taxon>
        <taxon>Pinidae</taxon>
        <taxon>Conifers I</taxon>
        <taxon>Pinales</taxon>
        <taxon>Pinaceae</taxon>
        <taxon>Picea</taxon>
    </lineage>
</organism>
<dbReference type="SUPFAM" id="SSF53756">
    <property type="entry name" value="UDP-Glycosyltransferase/glycogen phosphorylase"/>
    <property type="match status" value="1"/>
</dbReference>
<protein>
    <recommendedName>
        <fullName evidence="5">Glycosyltransferase</fullName>
        <ecNumber evidence="5">2.4.1.-</ecNumber>
    </recommendedName>
</protein>
<evidence type="ECO:0000256" key="3">
    <source>
        <dbReference type="ARBA" id="ARBA00022679"/>
    </source>
</evidence>
<name>A0A223PIM5_PICGL</name>
<dbReference type="GO" id="GO:0008194">
    <property type="term" value="F:UDP-glycosyltransferase activity"/>
    <property type="evidence" value="ECO:0007669"/>
    <property type="project" value="InterPro"/>
</dbReference>
<dbReference type="CDD" id="cd03784">
    <property type="entry name" value="GT1_Gtf-like"/>
    <property type="match status" value="1"/>
</dbReference>
<dbReference type="InterPro" id="IPR035595">
    <property type="entry name" value="UDP_glycos_trans_CS"/>
</dbReference>
<dbReference type="PANTHER" id="PTHR48046:SF1">
    <property type="entry name" value="GLYCOSYLTRANSFERASE-RELATED"/>
    <property type="match status" value="1"/>
</dbReference>
<dbReference type="Gene3D" id="3.40.50.2000">
    <property type="entry name" value="Glycogen Phosphorylase B"/>
    <property type="match status" value="2"/>
</dbReference>
<comment type="similarity">
    <text evidence="1 4">Belongs to the UDP-glycosyltransferase family.</text>
</comment>
<evidence type="ECO:0000256" key="1">
    <source>
        <dbReference type="ARBA" id="ARBA00009995"/>
    </source>
</evidence>